<comment type="caution">
    <text evidence="1">The sequence shown here is derived from an EMBL/GenBank/DDBJ whole genome shotgun (WGS) entry which is preliminary data.</text>
</comment>
<evidence type="ECO:0000313" key="2">
    <source>
        <dbReference type="Proteomes" id="UP000249915"/>
    </source>
</evidence>
<name>A0A2V4APP0_9PSEU</name>
<dbReference type="EMBL" id="MASW01000005">
    <property type="protein sequence ID" value="PXY22319.1"/>
    <property type="molecule type" value="Genomic_DNA"/>
</dbReference>
<proteinExistence type="predicted"/>
<evidence type="ECO:0000313" key="1">
    <source>
        <dbReference type="EMBL" id="PXY22319.1"/>
    </source>
</evidence>
<dbReference type="Proteomes" id="UP000249915">
    <property type="component" value="Unassembled WGS sequence"/>
</dbReference>
<gene>
    <name evidence="1" type="ORF">BAY60_20825</name>
</gene>
<dbReference type="RefSeq" id="WP_112282922.1">
    <property type="nucleotide sequence ID" value="NZ_MASW01000005.1"/>
</dbReference>
<dbReference type="AlphaFoldDB" id="A0A2V4APP0"/>
<organism evidence="1 2">
    <name type="scientific">Prauserella muralis</name>
    <dbReference type="NCBI Taxonomy" id="588067"/>
    <lineage>
        <taxon>Bacteria</taxon>
        <taxon>Bacillati</taxon>
        <taxon>Actinomycetota</taxon>
        <taxon>Actinomycetes</taxon>
        <taxon>Pseudonocardiales</taxon>
        <taxon>Pseudonocardiaceae</taxon>
        <taxon>Prauserella</taxon>
    </lineage>
</organism>
<protein>
    <submittedName>
        <fullName evidence="1">Uncharacterized protein</fullName>
    </submittedName>
</protein>
<sequence length="203" mass="21782">MSIKEGPRIGDAGQLGARTASDTAPQHGAVMTTTAGKLIAVLRIATGLVFLWAFLDKTFGWGYATASEAAWINGGSPTEGFLSRVEVGPFAETLRSWAGAGWADWLFMLGLLGIGIAVTLGVGLRLSAVAGTAMMLLMWAAEWPLDRFTEAGEPSMSTNPILDYHILYALVLIVLAAVYAGNTWGFGRQWAHLPMVNQNRWLL</sequence>
<accession>A0A2V4APP0</accession>
<dbReference type="OrthoDB" id="3253635at2"/>
<keyword evidence="2" id="KW-1185">Reference proteome</keyword>
<reference evidence="1 2" key="1">
    <citation type="submission" date="2016-07" db="EMBL/GenBank/DDBJ databases">
        <title>Draft genome sequence of Prauserella muralis DSM 45305, isolated from a mould-covered wall in an indoor environment.</title>
        <authorList>
            <person name="Ruckert C."/>
            <person name="Albersmeier A."/>
            <person name="Jiang C.-L."/>
            <person name="Jiang Y."/>
            <person name="Kalinowski J."/>
            <person name="Schneider O."/>
            <person name="Winkler A."/>
            <person name="Zotchev S.B."/>
        </authorList>
    </citation>
    <scope>NUCLEOTIDE SEQUENCE [LARGE SCALE GENOMIC DNA]</scope>
    <source>
        <strain evidence="1 2">DSM 45305</strain>
    </source>
</reference>